<dbReference type="InterPro" id="IPR011990">
    <property type="entry name" value="TPR-like_helical_dom_sf"/>
</dbReference>
<accession>A0A846MQ45</accession>
<protein>
    <submittedName>
        <fullName evidence="3">Tetratricopeptide (TPR) repeat protein</fullName>
    </submittedName>
</protein>
<evidence type="ECO:0000313" key="3">
    <source>
        <dbReference type="EMBL" id="NIK73480.1"/>
    </source>
</evidence>
<evidence type="ECO:0000313" key="4">
    <source>
        <dbReference type="Proteomes" id="UP000537126"/>
    </source>
</evidence>
<dbReference type="Pfam" id="PF13174">
    <property type="entry name" value="TPR_6"/>
    <property type="match status" value="3"/>
</dbReference>
<keyword evidence="1" id="KW-0802">TPR repeat</keyword>
<comment type="caution">
    <text evidence="3">The sequence shown here is derived from an EMBL/GenBank/DDBJ whole genome shotgun (WGS) entry which is preliminary data.</text>
</comment>
<dbReference type="PROSITE" id="PS50005">
    <property type="entry name" value="TPR"/>
    <property type="match status" value="1"/>
</dbReference>
<dbReference type="Gene3D" id="1.25.40.10">
    <property type="entry name" value="Tetratricopeptide repeat domain"/>
    <property type="match status" value="4"/>
</dbReference>
<dbReference type="SMART" id="SM00028">
    <property type="entry name" value="TPR"/>
    <property type="match status" value="4"/>
</dbReference>
<dbReference type="EMBL" id="JAASRN010000001">
    <property type="protein sequence ID" value="NIK73480.1"/>
    <property type="molecule type" value="Genomic_DNA"/>
</dbReference>
<keyword evidence="4" id="KW-1185">Reference proteome</keyword>
<dbReference type="Proteomes" id="UP000537126">
    <property type="component" value="Unassembled WGS sequence"/>
</dbReference>
<dbReference type="InterPro" id="IPR019734">
    <property type="entry name" value="TPR_rpt"/>
</dbReference>
<dbReference type="SUPFAM" id="SSF48452">
    <property type="entry name" value="TPR-like"/>
    <property type="match status" value="1"/>
</dbReference>
<feature type="region of interest" description="Disordered" evidence="2">
    <location>
        <begin position="429"/>
        <end position="449"/>
    </location>
</feature>
<dbReference type="AlphaFoldDB" id="A0A846MQ45"/>
<dbReference type="RefSeq" id="WP_166918711.1">
    <property type="nucleotide sequence ID" value="NZ_JAASRN010000001.1"/>
</dbReference>
<name>A0A846MQ45_9BACT</name>
<organism evidence="3 4">
    <name type="scientific">Thermonema lapsum</name>
    <dbReference type="NCBI Taxonomy" id="28195"/>
    <lineage>
        <taxon>Bacteria</taxon>
        <taxon>Pseudomonadati</taxon>
        <taxon>Bacteroidota</taxon>
        <taxon>Cytophagia</taxon>
        <taxon>Cytophagales</taxon>
        <taxon>Thermonemataceae</taxon>
        <taxon>Thermonema</taxon>
    </lineage>
</organism>
<feature type="compositionally biased region" description="Low complexity" evidence="2">
    <location>
        <begin position="437"/>
        <end position="449"/>
    </location>
</feature>
<evidence type="ECO:0000256" key="1">
    <source>
        <dbReference type="PROSITE-ProRule" id="PRU00339"/>
    </source>
</evidence>
<gene>
    <name evidence="3" type="ORF">FHS56_000966</name>
</gene>
<evidence type="ECO:0000256" key="2">
    <source>
        <dbReference type="SAM" id="MobiDB-lite"/>
    </source>
</evidence>
<feature type="repeat" description="TPR" evidence="1">
    <location>
        <begin position="220"/>
        <end position="253"/>
    </location>
</feature>
<sequence>MKGSPLIYPLACLSIGLLFWQCSPEATGPVARFYHNLNAHYNGYFLAKQSLDSVEYAIFRERQDHYLRLLPIYPEIDTNRLKRYETTLKDCIKKAAFAIERHPNSEWTDWAYLVVGKARFYLRDYNNAISTFKYLNAQSKNALVQDLALTELLRTYATIGEMQNAETVKNYLRQQGVEAGALKDFYLAQAFYYQKNKDTLRTLKSLELALPLLKSNSYRARLHYLQGQLYQQLNDPTQALHAFKEVQKHRPDYLLSLMARLQVLLLTDFRKVPYAKAEKQFERLLKDEKNLEYRGNIYYARAQYWLYRKRPESAKEDFSRATNLSQDPLYKAYGYLFLARLHYENLKQYRAAKAYYDSTLQFLPKEEPLYNNIQRRSKVLNQFVEYIETIELEDSLRTWAQKEKSMSPEAFDQELTQVLTRHVRKQIEEEEARKKAQQQQSLQQGSTLQEALNQQSNRTWYFDDPLAVAKGKSAFRQKWGNRALSDYWRVASKAASYPADESLQASSTTNGTTDPVALQVNALKEEFLKKLPRTKEALAVSHQRTQNALFNLGKIYQFQLLETDAADRSYQDLLNRYPQNPFLEEVLYLRYLIYKDKNPALAQEQKQALKQKYPTSIYLKLIEHPDYYQKMQAKTAEVEALYHEAFLQYEQKQYANALEKLEQLQQQYPDSHLREKTDFLVILCKRALNQNEWQTLAERFLLAHPKSAFTKLVEQMLTQIGSLPANTTP</sequence>
<reference evidence="3 4" key="1">
    <citation type="submission" date="2020-03" db="EMBL/GenBank/DDBJ databases">
        <title>Genomic Encyclopedia of Type Strains, Phase IV (KMG-IV): sequencing the most valuable type-strain genomes for metagenomic binning, comparative biology and taxonomic classification.</title>
        <authorList>
            <person name="Goeker M."/>
        </authorList>
    </citation>
    <scope>NUCLEOTIDE SEQUENCE [LARGE SCALE GENOMIC DNA]</scope>
    <source>
        <strain evidence="3 4">DSM 5718</strain>
    </source>
</reference>
<dbReference type="SUPFAM" id="SSF81901">
    <property type="entry name" value="HCP-like"/>
    <property type="match status" value="1"/>
</dbReference>
<proteinExistence type="predicted"/>